<organism evidence="2 3">
    <name type="scientific">Pseudomonas protegens</name>
    <dbReference type="NCBI Taxonomy" id="380021"/>
    <lineage>
        <taxon>Bacteria</taxon>
        <taxon>Pseudomonadati</taxon>
        <taxon>Pseudomonadota</taxon>
        <taxon>Gammaproteobacteria</taxon>
        <taxon>Pseudomonadales</taxon>
        <taxon>Pseudomonadaceae</taxon>
        <taxon>Pseudomonas</taxon>
    </lineage>
</organism>
<dbReference type="Proteomes" id="UP000310095">
    <property type="component" value="Unassembled WGS sequence"/>
</dbReference>
<proteinExistence type="predicted"/>
<evidence type="ECO:0000313" key="2">
    <source>
        <dbReference type="EMBL" id="TMM66801.1"/>
    </source>
</evidence>
<dbReference type="RefSeq" id="WP_011061555.1">
    <property type="nucleotide sequence ID" value="NZ_CP022097.2"/>
</dbReference>
<evidence type="ECO:0008006" key="4">
    <source>
        <dbReference type="Google" id="ProtNLM"/>
    </source>
</evidence>
<feature type="chain" id="PRO_5045424834" description="DUF2946 domain-containing protein" evidence="1">
    <location>
        <begin position="22"/>
        <end position="86"/>
    </location>
</feature>
<comment type="caution">
    <text evidence="2">The sequence shown here is derived from an EMBL/GenBank/DDBJ whole genome shotgun (WGS) entry which is preliminary data.</text>
</comment>
<sequence>MKGRRLMITAFLAFFTNGTSLLGLGQGSAGALARAIECNHQIAYHSQAAKAPALLAGNPPGKSAAAFPGPFALDCPQARVCPAMAA</sequence>
<accession>A0ABY2VNR4</accession>
<name>A0ABY2VNR4_9PSED</name>
<evidence type="ECO:0000256" key="1">
    <source>
        <dbReference type="SAM" id="SignalP"/>
    </source>
</evidence>
<keyword evidence="3" id="KW-1185">Reference proteome</keyword>
<dbReference type="EMBL" id="VAVY01000001">
    <property type="protein sequence ID" value="TMM66801.1"/>
    <property type="molecule type" value="Genomic_DNA"/>
</dbReference>
<evidence type="ECO:0000313" key="3">
    <source>
        <dbReference type="Proteomes" id="UP000310095"/>
    </source>
</evidence>
<reference evidence="2 3" key="1">
    <citation type="submission" date="2019-05" db="EMBL/GenBank/DDBJ databases">
        <title>Identification and Biocontrol Activity Analysis of Biocontrol Strain PF-1 Based on Genome-wide Data.</title>
        <authorList>
            <person name="Qi J."/>
        </authorList>
    </citation>
    <scope>NUCLEOTIDE SEQUENCE [LARGE SCALE GENOMIC DNA]</scope>
    <source>
        <strain evidence="2 3">PF-1</strain>
    </source>
</reference>
<protein>
    <recommendedName>
        <fullName evidence="4">DUF2946 domain-containing protein</fullName>
    </recommendedName>
</protein>
<feature type="signal peptide" evidence="1">
    <location>
        <begin position="1"/>
        <end position="21"/>
    </location>
</feature>
<keyword evidence="1" id="KW-0732">Signal</keyword>
<gene>
    <name evidence="2" type="ORF">FEF10_04940</name>
</gene>